<sequence>MAWSSLSPIWSMWSMQEPSLRLTDNPDRHFIERFIAEDARDQPVQGSPLARQLHMRLLSATHGAVDASFEIGVEFTQGGGVIQGGIVAAMLDFGLAFAALSVLDTGCTAVTTALNVNYLRPASLGRYHVHAFLEKQGRTLIYVSAKLLDANERPIAIASSPMAIVSM</sequence>
<evidence type="ECO:0000313" key="4">
    <source>
        <dbReference type="EMBL" id="TDB59875.1"/>
    </source>
</evidence>
<dbReference type="InterPro" id="IPR006683">
    <property type="entry name" value="Thioestr_dom"/>
</dbReference>
<evidence type="ECO:0000256" key="1">
    <source>
        <dbReference type="ARBA" id="ARBA00008324"/>
    </source>
</evidence>
<comment type="caution">
    <text evidence="4">The sequence shown here is derived from an EMBL/GenBank/DDBJ whole genome shotgun (WGS) entry which is preliminary data.</text>
</comment>
<dbReference type="Proteomes" id="UP000295254">
    <property type="component" value="Unassembled WGS sequence"/>
</dbReference>
<dbReference type="InterPro" id="IPR003736">
    <property type="entry name" value="PAAI_dom"/>
</dbReference>
<dbReference type="InterPro" id="IPR029069">
    <property type="entry name" value="HotDog_dom_sf"/>
</dbReference>
<dbReference type="Gene3D" id="3.10.129.10">
    <property type="entry name" value="Hotdog Thioesterase"/>
    <property type="match status" value="1"/>
</dbReference>
<keyword evidence="2" id="KW-0378">Hydrolase</keyword>
<protein>
    <submittedName>
        <fullName evidence="4">PaaI family thioesterase</fullName>
    </submittedName>
</protein>
<gene>
    <name evidence="4" type="ORF">EIY72_18245</name>
</gene>
<evidence type="ECO:0000313" key="5">
    <source>
        <dbReference type="Proteomes" id="UP000295254"/>
    </source>
</evidence>
<name>A0A4V2X8H7_PSEVA</name>
<keyword evidence="5" id="KW-1185">Reference proteome</keyword>
<proteinExistence type="inferred from homology"/>
<dbReference type="PANTHER" id="PTHR21660:SF1">
    <property type="entry name" value="ACYL-COENZYME A THIOESTERASE 13"/>
    <property type="match status" value="1"/>
</dbReference>
<organism evidence="4 5">
    <name type="scientific">Pseudomonas vancouverensis</name>
    <dbReference type="NCBI Taxonomy" id="95300"/>
    <lineage>
        <taxon>Bacteria</taxon>
        <taxon>Pseudomonadati</taxon>
        <taxon>Pseudomonadota</taxon>
        <taxon>Gammaproteobacteria</taxon>
        <taxon>Pseudomonadales</taxon>
        <taxon>Pseudomonadaceae</taxon>
        <taxon>Pseudomonas</taxon>
    </lineage>
</organism>
<dbReference type="OrthoDB" id="9027997at2"/>
<dbReference type="EMBL" id="RRZK01000026">
    <property type="protein sequence ID" value="TDB59875.1"/>
    <property type="molecule type" value="Genomic_DNA"/>
</dbReference>
<dbReference type="AlphaFoldDB" id="A0A4V2X8H7"/>
<evidence type="ECO:0000256" key="2">
    <source>
        <dbReference type="ARBA" id="ARBA00022801"/>
    </source>
</evidence>
<dbReference type="NCBIfam" id="TIGR00369">
    <property type="entry name" value="unchar_dom_1"/>
    <property type="match status" value="1"/>
</dbReference>
<comment type="similarity">
    <text evidence="1">Belongs to the thioesterase PaaI family.</text>
</comment>
<dbReference type="GO" id="GO:0047617">
    <property type="term" value="F:fatty acyl-CoA hydrolase activity"/>
    <property type="evidence" value="ECO:0007669"/>
    <property type="project" value="InterPro"/>
</dbReference>
<dbReference type="Pfam" id="PF03061">
    <property type="entry name" value="4HBT"/>
    <property type="match status" value="1"/>
</dbReference>
<reference evidence="5" key="1">
    <citation type="journal article" date="2019" name="bioRxiv">
        <title>Bacterially produced spermidine induces plant systemic susceptibility to pathogens.</title>
        <authorList>
            <person name="Melnyk R.A."/>
            <person name="Beskrovnaya P.A."/>
            <person name="Liu Z."/>
            <person name="Song Y."/>
            <person name="Haney C.H."/>
        </authorList>
    </citation>
    <scope>NUCLEOTIDE SEQUENCE [LARGE SCALE GENOMIC DNA]</scope>
    <source>
        <strain evidence="5">Dha-51</strain>
    </source>
</reference>
<dbReference type="CDD" id="cd03443">
    <property type="entry name" value="PaaI_thioesterase"/>
    <property type="match status" value="1"/>
</dbReference>
<accession>A0A4V2X8H7</accession>
<evidence type="ECO:0000259" key="3">
    <source>
        <dbReference type="Pfam" id="PF03061"/>
    </source>
</evidence>
<dbReference type="PANTHER" id="PTHR21660">
    <property type="entry name" value="THIOESTERASE SUPERFAMILY MEMBER-RELATED"/>
    <property type="match status" value="1"/>
</dbReference>
<dbReference type="InterPro" id="IPR039298">
    <property type="entry name" value="ACOT13"/>
</dbReference>
<feature type="domain" description="Thioesterase" evidence="3">
    <location>
        <begin position="79"/>
        <end position="153"/>
    </location>
</feature>
<dbReference type="SUPFAM" id="SSF54637">
    <property type="entry name" value="Thioesterase/thiol ester dehydrase-isomerase"/>
    <property type="match status" value="1"/>
</dbReference>